<protein>
    <submittedName>
        <fullName evidence="2">N-terminal EF-hand calcium-binding protein 1</fullName>
    </submittedName>
</protein>
<keyword evidence="4" id="KW-1185">Reference proteome</keyword>
<dbReference type="InterPro" id="IPR039862">
    <property type="entry name" value="NECAB1/2/3"/>
</dbReference>
<reference evidence="2" key="1">
    <citation type="submission" date="2020-10" db="EMBL/GenBank/DDBJ databases">
        <title>Feather gene expression reveals the developmental basis of iridescence in African starlings.</title>
        <authorList>
            <person name="Rubenstein D.R."/>
        </authorList>
    </citation>
    <scope>NUCLEOTIDE SEQUENCE</scope>
    <source>
        <strain evidence="2">SS15</strain>
        <tissue evidence="2">Liver</tissue>
    </source>
</reference>
<comment type="caution">
    <text evidence="2">The sequence shown here is derived from an EMBL/GenBank/DDBJ whole genome shotgun (WGS) entry which is preliminary data.</text>
</comment>
<dbReference type="GO" id="GO:0005737">
    <property type="term" value="C:cytoplasm"/>
    <property type="evidence" value="ECO:0007669"/>
    <property type="project" value="TreeGrafter"/>
</dbReference>
<dbReference type="SUPFAM" id="SSF54909">
    <property type="entry name" value="Dimeric alpha+beta barrel"/>
    <property type="match status" value="1"/>
</dbReference>
<dbReference type="Proteomes" id="UP000618051">
    <property type="component" value="Unassembled WGS sequence"/>
</dbReference>
<dbReference type="GO" id="GO:0042984">
    <property type="term" value="P:regulation of amyloid precursor protein biosynthetic process"/>
    <property type="evidence" value="ECO:0007669"/>
    <property type="project" value="TreeGrafter"/>
</dbReference>
<dbReference type="Pfam" id="PF03992">
    <property type="entry name" value="ABM"/>
    <property type="match status" value="1"/>
</dbReference>
<feature type="non-terminal residue" evidence="2">
    <location>
        <position position="1"/>
    </location>
</feature>
<dbReference type="EMBL" id="JADDUC010000012">
    <property type="protein sequence ID" value="KAG0129356.1"/>
    <property type="molecule type" value="Genomic_DNA"/>
</dbReference>
<reference evidence="3" key="3">
    <citation type="submission" date="2022-01" db="EMBL/GenBank/DDBJ databases">
        <authorList>
            <person name="Rubenstein D.R."/>
        </authorList>
    </citation>
    <scope>NUCLEOTIDE SEQUENCE</scope>
    <source>
        <strain evidence="3">SS15</strain>
        <tissue evidence="3">Liver</tissue>
    </source>
</reference>
<evidence type="ECO:0000259" key="1">
    <source>
        <dbReference type="PROSITE" id="PS51725"/>
    </source>
</evidence>
<dbReference type="InterPro" id="IPR011008">
    <property type="entry name" value="Dimeric_a/b-barrel"/>
</dbReference>
<organism evidence="2">
    <name type="scientific">Lamprotornis superbus</name>
    <dbReference type="NCBI Taxonomy" id="245042"/>
    <lineage>
        <taxon>Eukaryota</taxon>
        <taxon>Metazoa</taxon>
        <taxon>Chordata</taxon>
        <taxon>Craniata</taxon>
        <taxon>Vertebrata</taxon>
        <taxon>Euteleostomi</taxon>
        <taxon>Archelosauria</taxon>
        <taxon>Archosauria</taxon>
        <taxon>Dinosauria</taxon>
        <taxon>Saurischia</taxon>
        <taxon>Theropoda</taxon>
        <taxon>Coelurosauria</taxon>
        <taxon>Aves</taxon>
        <taxon>Neognathae</taxon>
        <taxon>Neoaves</taxon>
        <taxon>Telluraves</taxon>
        <taxon>Australaves</taxon>
        <taxon>Passeriformes</taxon>
        <taxon>Sturnidae</taxon>
        <taxon>Lamprotornis</taxon>
    </lineage>
</organism>
<evidence type="ECO:0000313" key="2">
    <source>
        <dbReference type="EMBL" id="KAG0129356.1"/>
    </source>
</evidence>
<evidence type="ECO:0000313" key="3">
    <source>
        <dbReference type="EMBL" id="KAI1243499.1"/>
    </source>
</evidence>
<proteinExistence type="predicted"/>
<dbReference type="AlphaFoldDB" id="A0A835P2H8"/>
<feature type="non-terminal residue" evidence="2">
    <location>
        <position position="335"/>
    </location>
</feature>
<dbReference type="EMBL" id="JADDUC020000001">
    <property type="protein sequence ID" value="KAI1243499.1"/>
    <property type="molecule type" value="Genomic_DNA"/>
</dbReference>
<dbReference type="OrthoDB" id="289247at2759"/>
<accession>A0A835P2H8</accession>
<feature type="domain" description="ABM" evidence="1">
    <location>
        <begin position="247"/>
        <end position="332"/>
    </location>
</feature>
<evidence type="ECO:0000313" key="4">
    <source>
        <dbReference type="Proteomes" id="UP000618051"/>
    </source>
</evidence>
<dbReference type="PANTHER" id="PTHR12178:SF11">
    <property type="entry name" value="N-TERMINAL EF-HAND CALCIUM-BINDING PROTEIN 1"/>
    <property type="match status" value="1"/>
</dbReference>
<reference evidence="3 4" key="2">
    <citation type="journal article" date="2021" name="J. Hered.">
        <title>Feather Gene Expression Elucidates the Developmental Basis of Plumage Iridescence in African Starlings.</title>
        <authorList>
            <person name="Rubenstein D.R."/>
            <person name="Corvelo A."/>
            <person name="MacManes M.D."/>
            <person name="Maia R."/>
            <person name="Narzisi G."/>
            <person name="Rousaki A."/>
            <person name="Vandenabeele P."/>
            <person name="Shawkey M.D."/>
            <person name="Solomon J."/>
        </authorList>
    </citation>
    <scope>NUCLEOTIDE SEQUENCE [LARGE SCALE GENOMIC DNA]</scope>
    <source>
        <strain evidence="3">SS15</strain>
    </source>
</reference>
<dbReference type="Gene3D" id="3.30.70.100">
    <property type="match status" value="1"/>
</dbReference>
<name>A0A835P2H8_9PASS</name>
<dbReference type="PROSITE" id="PS51725">
    <property type="entry name" value="ABM"/>
    <property type="match status" value="1"/>
</dbReference>
<gene>
    <name evidence="3" type="ORF">IHE44_0001126</name>
    <name evidence="2" type="ORF">IHE44_000949</name>
</gene>
<dbReference type="PANTHER" id="PTHR12178">
    <property type="entry name" value="EF-HAND DOMAIN-CONTAINING PROTEIN"/>
    <property type="match status" value="1"/>
</dbReference>
<dbReference type="InterPro" id="IPR007138">
    <property type="entry name" value="ABM_dom"/>
</dbReference>
<sequence length="335" mass="38506">ILRRADKNACQWFAWAVMVQVEFQGEGFHGEEEDSMHLQWCISSLVTCQPQQSSAGTSLRPPGGVWNNVCVPALKTDEDQNTWYRAELITPPESKRDPRALCPCPGGWARAVPALVDLQHFGDDEKLSCDEFKAYFADGILSGEELHDLFCTIIDTMLNYFSKYLGEYENVLCVLEDLNITILKAMDKTKKDYQEAFNLDQFVTRFLLRETLNQLQSLQSSLECAMETTEAQTQRGLGYSLENIHILIVQHQMFVIEEKVEEFHLALKQYVESASAQGGCLQQKLPNNFHFIVYEFWENSNTWNSHLQRNYSKAFQRSNMDFLETPELLTTMLVP</sequence>